<dbReference type="Pfam" id="PF10552">
    <property type="entry name" value="ORF6C"/>
    <property type="match status" value="1"/>
</dbReference>
<evidence type="ECO:0000313" key="3">
    <source>
        <dbReference type="Proteomes" id="UP000679247"/>
    </source>
</evidence>
<name>A0ABX8FAV9_9BACI</name>
<keyword evidence="3" id="KW-1185">Reference proteome</keyword>
<feature type="domain" description="ORF6C" evidence="1">
    <location>
        <begin position="118"/>
        <end position="220"/>
    </location>
</feature>
<accession>A0ABX8FAV9</accession>
<organism evidence="2 3">
    <name type="scientific">Cytobacillus gottheilii</name>
    <dbReference type="NCBI Taxonomy" id="859144"/>
    <lineage>
        <taxon>Bacteria</taxon>
        <taxon>Bacillati</taxon>
        <taxon>Bacillota</taxon>
        <taxon>Bacilli</taxon>
        <taxon>Bacillales</taxon>
        <taxon>Bacillaceae</taxon>
        <taxon>Cytobacillus</taxon>
    </lineage>
</organism>
<evidence type="ECO:0000313" key="2">
    <source>
        <dbReference type="EMBL" id="QVY60968.1"/>
    </source>
</evidence>
<gene>
    <name evidence="2" type="ORF">J1899_18655</name>
</gene>
<protein>
    <submittedName>
        <fullName evidence="2">Rha family transcriptional regulator</fullName>
    </submittedName>
</protein>
<dbReference type="NCBIfam" id="TIGR02681">
    <property type="entry name" value="phage_pRha"/>
    <property type="match status" value="1"/>
</dbReference>
<proteinExistence type="predicted"/>
<dbReference type="EMBL" id="CP071709">
    <property type="protein sequence ID" value="QVY60968.1"/>
    <property type="molecule type" value="Genomic_DNA"/>
</dbReference>
<sequence length="223" mass="26148">MNQLVFIEKNQAVTDSLTVAEVFGKRHDNVVSDIENQIEKLVAAGEKEFSLLNFKESTYVNDRHRKYRKINLTEDAFTIIAMSYVTPEAMTMKVKFIQEFKKMREQLSQPRVLTEREQLMASMRITLETSEKVDQIENKIITLEQKVDEQITLTSGEQRRLQRGIATKVYETSDDPKVRPTLFRELHREIKDRFGVASYKDLKKKELQAALRYIESWIPRKTA</sequence>
<dbReference type="Pfam" id="PF09669">
    <property type="entry name" value="Phage_pRha"/>
    <property type="match status" value="1"/>
</dbReference>
<reference evidence="2 3" key="1">
    <citation type="submission" date="2021-03" db="EMBL/GenBank/DDBJ databases">
        <title>The first data on the complete genome of the tetrodotoxin-producing bacterium.</title>
        <authorList>
            <person name="Melnikova D.I."/>
            <person name="Nijland R."/>
            <person name="Magarlamov T.Y."/>
        </authorList>
    </citation>
    <scope>NUCLEOTIDE SEQUENCE [LARGE SCALE GENOMIC DNA]</scope>
    <source>
        <strain evidence="2 3">1839</strain>
    </source>
</reference>
<dbReference type="Proteomes" id="UP000679247">
    <property type="component" value="Chromosome"/>
</dbReference>
<evidence type="ECO:0000259" key="1">
    <source>
        <dbReference type="Pfam" id="PF10552"/>
    </source>
</evidence>
<dbReference type="InterPro" id="IPR018878">
    <property type="entry name" value="ORF6C_dom"/>
</dbReference>
<dbReference type="InterPro" id="IPR014054">
    <property type="entry name" value="Phage_regulatory_Rha"/>
</dbReference>
<dbReference type="RefSeq" id="WP_214475830.1">
    <property type="nucleotide sequence ID" value="NZ_CP071709.1"/>
</dbReference>